<dbReference type="PROSITE" id="PS50011">
    <property type="entry name" value="PROTEIN_KINASE_DOM"/>
    <property type="match status" value="2"/>
</dbReference>
<dbReference type="InterPro" id="IPR011009">
    <property type="entry name" value="Kinase-like_dom_sf"/>
</dbReference>
<protein>
    <recommendedName>
        <fullName evidence="4">Protein kinase domain-containing protein</fullName>
    </recommendedName>
</protein>
<dbReference type="InterPro" id="IPR015943">
    <property type="entry name" value="WD40/YVTN_repeat-like_dom_sf"/>
</dbReference>
<dbReference type="SMART" id="SM00320">
    <property type="entry name" value="WD40"/>
    <property type="match status" value="11"/>
</dbReference>
<dbReference type="InterPro" id="IPR000719">
    <property type="entry name" value="Prot_kinase_dom"/>
</dbReference>
<dbReference type="PROSITE" id="PS50082">
    <property type="entry name" value="WD_REPEATS_2"/>
    <property type="match status" value="10"/>
</dbReference>
<proteinExistence type="predicted"/>
<dbReference type="PANTHER" id="PTHR22847">
    <property type="entry name" value="WD40 REPEAT PROTEIN"/>
    <property type="match status" value="1"/>
</dbReference>
<dbReference type="InterPro" id="IPR020472">
    <property type="entry name" value="WD40_PAC1"/>
</dbReference>
<feature type="repeat" description="WD" evidence="3">
    <location>
        <begin position="197"/>
        <end position="238"/>
    </location>
</feature>
<feature type="domain" description="Protein kinase" evidence="4">
    <location>
        <begin position="379"/>
        <end position="666"/>
    </location>
</feature>
<evidence type="ECO:0000313" key="6">
    <source>
        <dbReference type="Proteomes" id="UP000663827"/>
    </source>
</evidence>
<gene>
    <name evidence="5" type="ORF">RDB_LOCUS51009</name>
</gene>
<accession>A0A8H3HZ08</accession>
<feature type="repeat" description="WD" evidence="3">
    <location>
        <begin position="154"/>
        <end position="195"/>
    </location>
</feature>
<feature type="repeat" description="WD" evidence="3">
    <location>
        <begin position="806"/>
        <end position="836"/>
    </location>
</feature>
<name>A0A8H3HZ08_9AGAM</name>
<evidence type="ECO:0000256" key="3">
    <source>
        <dbReference type="PROSITE-ProRule" id="PRU00221"/>
    </source>
</evidence>
<dbReference type="InterPro" id="IPR001680">
    <property type="entry name" value="WD40_rpt"/>
</dbReference>
<feature type="repeat" description="WD" evidence="3">
    <location>
        <begin position="763"/>
        <end position="804"/>
    </location>
</feature>
<feature type="repeat" description="WD" evidence="3">
    <location>
        <begin position="60"/>
        <end position="101"/>
    </location>
</feature>
<sequence length="1053" mass="117359">MESQPRLPQTRQSPTIYEGHTRGINSVAFSPDGKSVASSSNDNTIRLWSIQSPSTIGDSLIGHAHWVDSISYSPLGNILASVSPDKTIRLWDVSQGRQLSEPLRGDHWFHSVAFSPDPNLIASGSGKGLYGDDGTACSVQLWDIRKRALATKPLKGHTGGVRSLAFTPDGTRVISGSFDKTIRVWDIERETTIDAPLEGHTGWVRSISLSPDGSRLVSCSADRTLRLWDIRSGKTISKPYEGHADKVDSTAFSPNDTYVVSGGQDHTVRLWDIRTGKEVDQPFEEHTDWVTSVAFSPCGQYVASGSHDQKLIIRSIFSNSPKPSNDVERCKTPENENDIRRARDETTQTIVGQMTTQQMFDCLVVAGCIDLSSQMDTSQGDARIVSGGGFGDIWIGKLHSGTKVAIKAWRTDALEQCRYKTLKLYQRAARELFYWSRMQHRNIHELMGVVLFRGQYLGMVSEWMENGNLQKYLRNHPGADRYQLCVDVASGLSYMHSRSTVHGDLKGANVLVSSDGVARLSDFDFSVMSEASSLLFSESSNTRSGSIRWVAPEMLIEESPKRTTQADVYALGMVYNSSKQPRDILPFKLLMPHTQEIFTGEVPYPNCRMDYAVLAAVMRGTLPPRPIEQLENNERGNLTWQLLLRCWNRNLAERPKAKQVLEIIWNVQRRIVASDPFDGHTAGIGSVEFSSDNTQVISCSWDHTIRLWDVERGLTVVGPLEGHTSAVRKAVIAPNGSQIASCSHDCTLRFWDSRSGKPIGKPYEGHTDMVFSISFSPCSTYIVSGARDATVRLWDIRKGQQVDQPFEDHSHDVNSVAFSPCGQYVASGSRDCKVIIRGIMGKDPGLVTHPKSESHAELETTHIITSQMSAQQMFDCLIASGCVDLSSQMDSRQNTAMIVSGGGFGDIWMGKLYNGLRVAIKAWRTNSFEQCSYKTLKRAARELFYWSRMEHENIHQLMGVIMFKNEYLGMVSEWMEHGNLHEYLRKHMTADRYQLCIDVASGLKYMHSRRTIHGDLKAANVLVSPSGVARLSDFDFAIMSEAGSLWFSESSNG</sequence>
<dbReference type="InterPro" id="IPR036322">
    <property type="entry name" value="WD40_repeat_dom_sf"/>
</dbReference>
<dbReference type="Proteomes" id="UP000663827">
    <property type="component" value="Unassembled WGS sequence"/>
</dbReference>
<dbReference type="PROSITE" id="PS00678">
    <property type="entry name" value="WD_REPEATS_1"/>
    <property type="match status" value="7"/>
</dbReference>
<keyword evidence="1 3" id="KW-0853">WD repeat</keyword>
<feature type="repeat" description="WD" evidence="3">
    <location>
        <begin position="677"/>
        <end position="718"/>
    </location>
</feature>
<comment type="caution">
    <text evidence="5">The sequence shown here is derived from an EMBL/GenBank/DDBJ whole genome shotgun (WGS) entry which is preliminary data.</text>
</comment>
<dbReference type="Pfam" id="PF00400">
    <property type="entry name" value="WD40"/>
    <property type="match status" value="11"/>
</dbReference>
<evidence type="ECO:0000313" key="5">
    <source>
        <dbReference type="EMBL" id="CAE7114213.1"/>
    </source>
</evidence>
<dbReference type="SUPFAM" id="SSF56112">
    <property type="entry name" value="Protein kinase-like (PK-like)"/>
    <property type="match status" value="2"/>
</dbReference>
<dbReference type="InterPro" id="IPR019775">
    <property type="entry name" value="WD40_repeat_CS"/>
</dbReference>
<keyword evidence="2" id="KW-0677">Repeat</keyword>
<dbReference type="Gene3D" id="2.130.10.10">
    <property type="entry name" value="YVTN repeat-like/Quinoprotein amine dehydrogenase"/>
    <property type="match status" value="5"/>
</dbReference>
<dbReference type="SUPFAM" id="SSF50978">
    <property type="entry name" value="WD40 repeat-like"/>
    <property type="match status" value="2"/>
</dbReference>
<dbReference type="GO" id="GO:1990234">
    <property type="term" value="C:transferase complex"/>
    <property type="evidence" value="ECO:0007669"/>
    <property type="project" value="UniProtKB-ARBA"/>
</dbReference>
<dbReference type="InterPro" id="IPR001245">
    <property type="entry name" value="Ser-Thr/Tyr_kinase_cat_dom"/>
</dbReference>
<dbReference type="PANTHER" id="PTHR22847:SF637">
    <property type="entry name" value="WD REPEAT DOMAIN 5B"/>
    <property type="match status" value="1"/>
</dbReference>
<feature type="repeat" description="WD" evidence="3">
    <location>
        <begin position="720"/>
        <end position="761"/>
    </location>
</feature>
<dbReference type="CDD" id="cd00200">
    <property type="entry name" value="WD40"/>
    <property type="match status" value="2"/>
</dbReference>
<dbReference type="PROSITE" id="PS50294">
    <property type="entry name" value="WD_REPEATS_REGION"/>
    <property type="match status" value="8"/>
</dbReference>
<dbReference type="Gene3D" id="1.10.510.10">
    <property type="entry name" value="Transferase(Phosphotransferase) domain 1"/>
    <property type="match status" value="2"/>
</dbReference>
<dbReference type="AlphaFoldDB" id="A0A8H3HZ08"/>
<dbReference type="SMART" id="SM00220">
    <property type="entry name" value="S_TKc"/>
    <property type="match status" value="1"/>
</dbReference>
<dbReference type="PRINTS" id="PR00320">
    <property type="entry name" value="GPROTEINBRPT"/>
</dbReference>
<dbReference type="GO" id="GO:0004672">
    <property type="term" value="F:protein kinase activity"/>
    <property type="evidence" value="ECO:0007669"/>
    <property type="project" value="InterPro"/>
</dbReference>
<feature type="repeat" description="WD" evidence="3">
    <location>
        <begin position="283"/>
        <end position="313"/>
    </location>
</feature>
<evidence type="ECO:0000256" key="2">
    <source>
        <dbReference type="ARBA" id="ARBA00022737"/>
    </source>
</evidence>
<reference evidence="5" key="1">
    <citation type="submission" date="2021-01" db="EMBL/GenBank/DDBJ databases">
        <authorList>
            <person name="Kaushik A."/>
        </authorList>
    </citation>
    <scope>NUCLEOTIDE SEQUENCE</scope>
    <source>
        <strain evidence="5">AG5</strain>
    </source>
</reference>
<dbReference type="EMBL" id="CAJNJQ010001008">
    <property type="protein sequence ID" value="CAE7114213.1"/>
    <property type="molecule type" value="Genomic_DNA"/>
</dbReference>
<dbReference type="GO" id="GO:0005524">
    <property type="term" value="F:ATP binding"/>
    <property type="evidence" value="ECO:0007669"/>
    <property type="project" value="InterPro"/>
</dbReference>
<dbReference type="Pfam" id="PF07714">
    <property type="entry name" value="PK_Tyr_Ser-Thr"/>
    <property type="match status" value="2"/>
</dbReference>
<evidence type="ECO:0000259" key="4">
    <source>
        <dbReference type="PROSITE" id="PS50011"/>
    </source>
</evidence>
<organism evidence="5 6">
    <name type="scientific">Rhizoctonia solani</name>
    <dbReference type="NCBI Taxonomy" id="456999"/>
    <lineage>
        <taxon>Eukaryota</taxon>
        <taxon>Fungi</taxon>
        <taxon>Dikarya</taxon>
        <taxon>Basidiomycota</taxon>
        <taxon>Agaricomycotina</taxon>
        <taxon>Agaricomycetes</taxon>
        <taxon>Cantharellales</taxon>
        <taxon>Ceratobasidiaceae</taxon>
        <taxon>Rhizoctonia</taxon>
    </lineage>
</organism>
<evidence type="ECO:0000256" key="1">
    <source>
        <dbReference type="ARBA" id="ARBA00022574"/>
    </source>
</evidence>
<feature type="domain" description="Protein kinase" evidence="4">
    <location>
        <begin position="893"/>
        <end position="1053"/>
    </location>
</feature>
<feature type="repeat" description="WD" evidence="3">
    <location>
        <begin position="17"/>
        <end position="58"/>
    </location>
</feature>
<feature type="repeat" description="WD" evidence="3">
    <location>
        <begin position="240"/>
        <end position="281"/>
    </location>
</feature>